<dbReference type="AlphaFoldDB" id="A2G649"/>
<evidence type="ECO:0000313" key="2">
    <source>
        <dbReference type="Proteomes" id="UP000001542"/>
    </source>
</evidence>
<evidence type="ECO:0000313" key="1">
    <source>
        <dbReference type="EMBL" id="EAX87365.1"/>
    </source>
</evidence>
<proteinExistence type="predicted"/>
<reference evidence="1" key="1">
    <citation type="submission" date="2006-10" db="EMBL/GenBank/DDBJ databases">
        <authorList>
            <person name="Amadeo P."/>
            <person name="Zhao Q."/>
            <person name="Wortman J."/>
            <person name="Fraser-Liggett C."/>
            <person name="Carlton J."/>
        </authorList>
    </citation>
    <scope>NUCLEOTIDE SEQUENCE</scope>
    <source>
        <strain evidence="1">G3</strain>
    </source>
</reference>
<keyword evidence="2" id="KW-1185">Reference proteome</keyword>
<organism evidence="1 2">
    <name type="scientific">Trichomonas vaginalis (strain ATCC PRA-98 / G3)</name>
    <dbReference type="NCBI Taxonomy" id="412133"/>
    <lineage>
        <taxon>Eukaryota</taxon>
        <taxon>Metamonada</taxon>
        <taxon>Parabasalia</taxon>
        <taxon>Trichomonadida</taxon>
        <taxon>Trichomonadidae</taxon>
        <taxon>Trichomonas</taxon>
    </lineage>
</organism>
<dbReference type="KEGG" id="tva:4745016"/>
<dbReference type="VEuPathDB" id="TrichDB:TVAGG3_0440220"/>
<dbReference type="InParanoid" id="A2G649"/>
<dbReference type="Proteomes" id="UP000001542">
    <property type="component" value="Unassembled WGS sequence"/>
</dbReference>
<evidence type="ECO:0008006" key="3">
    <source>
        <dbReference type="Google" id="ProtNLM"/>
    </source>
</evidence>
<dbReference type="EMBL" id="DS114465">
    <property type="protein sequence ID" value="EAX87365.1"/>
    <property type="molecule type" value="Genomic_DNA"/>
</dbReference>
<dbReference type="RefSeq" id="XP_001300295.1">
    <property type="nucleotide sequence ID" value="XM_001300294.1"/>
</dbReference>
<gene>
    <name evidence="1" type="ORF">TVAG_015280</name>
</gene>
<name>A2G649_TRIV3</name>
<sequence length="249" mass="27590">MTYSLFSPFDDSTDSFLTPFLNDAPENNSQMIDPIDPSRPMTYVSPFRPPASTTPRSFESLPRLTVNPAFKLNRSLSAKLSSINLVSPSIFYTFPENSTLSLHFDVVTNDSAVSFVTQPPLSITEPRFLIYAVVQAGISPMPFKMILNGNTIMRRLNDITAVDVTNVLAPFGQKNWLVIETEGIVVPFSLIGVWAQFNTVEQIINTISARPSFPFTDITALCPITGHQIEIPAKGCHCNHEIASIYFPI</sequence>
<dbReference type="VEuPathDB" id="TrichDB:TVAG_015280"/>
<protein>
    <recommendedName>
        <fullName evidence="3">MIZ zinc finger family protein</fullName>
    </recommendedName>
</protein>
<accession>A2G649</accession>
<reference evidence="1" key="2">
    <citation type="journal article" date="2007" name="Science">
        <title>Draft genome sequence of the sexually transmitted pathogen Trichomonas vaginalis.</title>
        <authorList>
            <person name="Carlton J.M."/>
            <person name="Hirt R.P."/>
            <person name="Silva J.C."/>
            <person name="Delcher A.L."/>
            <person name="Schatz M."/>
            <person name="Zhao Q."/>
            <person name="Wortman J.R."/>
            <person name="Bidwell S.L."/>
            <person name="Alsmark U.C.M."/>
            <person name="Besteiro S."/>
            <person name="Sicheritz-Ponten T."/>
            <person name="Noel C.J."/>
            <person name="Dacks J.B."/>
            <person name="Foster P.G."/>
            <person name="Simillion C."/>
            <person name="Van de Peer Y."/>
            <person name="Miranda-Saavedra D."/>
            <person name="Barton G.J."/>
            <person name="Westrop G.D."/>
            <person name="Mueller S."/>
            <person name="Dessi D."/>
            <person name="Fiori P.L."/>
            <person name="Ren Q."/>
            <person name="Paulsen I."/>
            <person name="Zhang H."/>
            <person name="Bastida-Corcuera F.D."/>
            <person name="Simoes-Barbosa A."/>
            <person name="Brown M.T."/>
            <person name="Hayes R.D."/>
            <person name="Mukherjee M."/>
            <person name="Okumura C.Y."/>
            <person name="Schneider R."/>
            <person name="Smith A.J."/>
            <person name="Vanacova S."/>
            <person name="Villalvazo M."/>
            <person name="Haas B.J."/>
            <person name="Pertea M."/>
            <person name="Feldblyum T.V."/>
            <person name="Utterback T.R."/>
            <person name="Shu C.L."/>
            <person name="Osoegawa K."/>
            <person name="de Jong P.J."/>
            <person name="Hrdy I."/>
            <person name="Horvathova L."/>
            <person name="Zubacova Z."/>
            <person name="Dolezal P."/>
            <person name="Malik S.B."/>
            <person name="Logsdon J.M. Jr."/>
            <person name="Henze K."/>
            <person name="Gupta A."/>
            <person name="Wang C.C."/>
            <person name="Dunne R.L."/>
            <person name="Upcroft J.A."/>
            <person name="Upcroft P."/>
            <person name="White O."/>
            <person name="Salzberg S.L."/>
            <person name="Tang P."/>
            <person name="Chiu C.-H."/>
            <person name="Lee Y.-S."/>
            <person name="Embley T.M."/>
            <person name="Coombs G.H."/>
            <person name="Mottram J.C."/>
            <person name="Tachezy J."/>
            <person name="Fraser-Liggett C.M."/>
            <person name="Johnson P.J."/>
        </authorList>
    </citation>
    <scope>NUCLEOTIDE SEQUENCE [LARGE SCALE GENOMIC DNA]</scope>
    <source>
        <strain evidence="1">G3</strain>
    </source>
</reference>